<evidence type="ECO:0000313" key="1">
    <source>
        <dbReference type="EMBL" id="KAE9399148.1"/>
    </source>
</evidence>
<evidence type="ECO:0000313" key="2">
    <source>
        <dbReference type="Proteomes" id="UP000799118"/>
    </source>
</evidence>
<dbReference type="Proteomes" id="UP000799118">
    <property type="component" value="Unassembled WGS sequence"/>
</dbReference>
<dbReference type="InterPro" id="IPR032675">
    <property type="entry name" value="LRR_dom_sf"/>
</dbReference>
<dbReference type="OrthoDB" id="3070253at2759"/>
<dbReference type="Gene3D" id="3.80.10.10">
    <property type="entry name" value="Ribonuclease Inhibitor"/>
    <property type="match status" value="1"/>
</dbReference>
<gene>
    <name evidence="1" type="ORF">BT96DRAFT_939669</name>
</gene>
<dbReference type="AlphaFoldDB" id="A0A6A4HP68"/>
<keyword evidence="2" id="KW-1185">Reference proteome</keyword>
<organism evidence="1 2">
    <name type="scientific">Gymnopus androsaceus JB14</name>
    <dbReference type="NCBI Taxonomy" id="1447944"/>
    <lineage>
        <taxon>Eukaryota</taxon>
        <taxon>Fungi</taxon>
        <taxon>Dikarya</taxon>
        <taxon>Basidiomycota</taxon>
        <taxon>Agaricomycotina</taxon>
        <taxon>Agaricomycetes</taxon>
        <taxon>Agaricomycetidae</taxon>
        <taxon>Agaricales</taxon>
        <taxon>Marasmiineae</taxon>
        <taxon>Omphalotaceae</taxon>
        <taxon>Gymnopus</taxon>
    </lineage>
</organism>
<proteinExistence type="predicted"/>
<protein>
    <recommendedName>
        <fullName evidence="3">F-box domain-containing protein</fullName>
    </recommendedName>
</protein>
<reference evidence="1" key="1">
    <citation type="journal article" date="2019" name="Environ. Microbiol.">
        <title>Fungal ecological strategies reflected in gene transcription - a case study of two litter decomposers.</title>
        <authorList>
            <person name="Barbi F."/>
            <person name="Kohler A."/>
            <person name="Barry K."/>
            <person name="Baskaran P."/>
            <person name="Daum C."/>
            <person name="Fauchery L."/>
            <person name="Ihrmark K."/>
            <person name="Kuo A."/>
            <person name="LaButti K."/>
            <person name="Lipzen A."/>
            <person name="Morin E."/>
            <person name="Grigoriev I.V."/>
            <person name="Henrissat B."/>
            <person name="Lindahl B."/>
            <person name="Martin F."/>
        </authorList>
    </citation>
    <scope>NUCLEOTIDE SEQUENCE</scope>
    <source>
        <strain evidence="1">JB14</strain>
    </source>
</reference>
<dbReference type="EMBL" id="ML769473">
    <property type="protein sequence ID" value="KAE9399148.1"/>
    <property type="molecule type" value="Genomic_DNA"/>
</dbReference>
<evidence type="ECO:0008006" key="3">
    <source>
        <dbReference type="Google" id="ProtNLM"/>
    </source>
</evidence>
<sequence>MPEVQRDALCTSTAEVIDRLSIVKKLSLCDVFWDVLLPSLRVALTGMFRAPSVTEVFFRQFVIHAFADLASLMSHLTQLKVLKVVEMICGDWSAPNHAGVSTGPIKLDTLILDDRAFFPWFQQGGCPLGLENLQYLQLYSSASNPRMTAFFLQQAASSLTELTLEWMDGLIHLGYMAPNLKTLELVDSFESNRISLIPWIWSLFEPRLNAEQKKYSLRQLSIFRLLCVDDFSDSYWREWATLDTLLGKPEFDALETVDIMMRSSTTPVGMYAVEMLSKNLPSLKGPEKLNIGCQIEEGKEMIIA</sequence>
<name>A0A6A4HP68_9AGAR</name>
<accession>A0A6A4HP68</accession>